<dbReference type="GO" id="GO:0032153">
    <property type="term" value="C:cell division site"/>
    <property type="evidence" value="ECO:0007669"/>
    <property type="project" value="UniProtKB-UniRule"/>
</dbReference>
<dbReference type="InterPro" id="IPR026579">
    <property type="entry name" value="FtsQ"/>
</dbReference>
<feature type="domain" description="POTRA" evidence="11">
    <location>
        <begin position="92"/>
        <end position="160"/>
    </location>
</feature>
<comment type="function">
    <text evidence="9">Essential cell division protein.</text>
</comment>
<evidence type="ECO:0000313" key="13">
    <source>
        <dbReference type="Proteomes" id="UP000522081"/>
    </source>
</evidence>
<evidence type="ECO:0000256" key="6">
    <source>
        <dbReference type="ARBA" id="ARBA00022989"/>
    </source>
</evidence>
<evidence type="ECO:0000259" key="11">
    <source>
        <dbReference type="PROSITE" id="PS51779"/>
    </source>
</evidence>
<keyword evidence="3 9" id="KW-0997">Cell inner membrane</keyword>
<dbReference type="Gene3D" id="3.10.20.310">
    <property type="entry name" value="membrane protein fhac"/>
    <property type="match status" value="1"/>
</dbReference>
<dbReference type="PANTHER" id="PTHR35851">
    <property type="entry name" value="CELL DIVISION PROTEIN FTSQ"/>
    <property type="match status" value="1"/>
</dbReference>
<dbReference type="PANTHER" id="PTHR35851:SF1">
    <property type="entry name" value="CELL DIVISION PROTEIN FTSQ"/>
    <property type="match status" value="1"/>
</dbReference>
<keyword evidence="8 9" id="KW-0131">Cell cycle</keyword>
<dbReference type="EMBL" id="JACBZF010000002">
    <property type="protein sequence ID" value="NYH95254.1"/>
    <property type="molecule type" value="Genomic_DNA"/>
</dbReference>
<dbReference type="InterPro" id="IPR005548">
    <property type="entry name" value="Cell_div_FtsQ/DivIB_C"/>
</dbReference>
<comment type="subcellular location">
    <subcellularLocation>
        <location evidence="9">Cell inner membrane</location>
        <topology evidence="9">Single-pass type II membrane protein</topology>
    </subcellularLocation>
    <subcellularLocation>
        <location evidence="1">Membrane</location>
    </subcellularLocation>
    <text evidence="9">Localizes to the division septum.</text>
</comment>
<dbReference type="GO" id="GO:0043093">
    <property type="term" value="P:FtsZ-dependent cytokinesis"/>
    <property type="evidence" value="ECO:0007669"/>
    <property type="project" value="UniProtKB-UniRule"/>
</dbReference>
<dbReference type="InterPro" id="IPR013685">
    <property type="entry name" value="POTRA_FtsQ_type"/>
</dbReference>
<evidence type="ECO:0000313" key="12">
    <source>
        <dbReference type="EMBL" id="NYH95254.1"/>
    </source>
</evidence>
<keyword evidence="2 9" id="KW-1003">Cell membrane</keyword>
<sequence length="309" mass="33375">MSQTIRRKAKSARKTASAQGKQRKVRQAREKTGSAMGSAMAIVPLSEDTLHKLFLAVILGGAVALAWFVASLAGVPAMAAHQVSTVAADAGFAVRRVDVRGVENMNELKIYERVLAERDQAMPDVDIHALRQELVSLPWIKDARVSRQLPDTIVIDVVERSPHAVLRKPGRLVLIDETGHALEPVTEDRAKGMLVVSGPGAGRQVTGLAHLLDAAPALKPQVREAEWIGNRRWNVTFKTGQVLALPEGERESASALVAFARLDGTNRLLGGKAVAFDMRAPDRIYFRIPGRAKEEAALAAGSARRATAQ</sequence>
<organism evidence="12 13">
    <name type="scientific">Novosphingobium marinum</name>
    <dbReference type="NCBI Taxonomy" id="1514948"/>
    <lineage>
        <taxon>Bacteria</taxon>
        <taxon>Pseudomonadati</taxon>
        <taxon>Pseudomonadota</taxon>
        <taxon>Alphaproteobacteria</taxon>
        <taxon>Sphingomonadales</taxon>
        <taxon>Sphingomonadaceae</taxon>
        <taxon>Novosphingobium</taxon>
    </lineage>
</organism>
<protein>
    <recommendedName>
        <fullName evidence="9">Cell division protein FtsQ</fullName>
    </recommendedName>
</protein>
<accession>A0A7Z0BTJ6</accession>
<dbReference type="PROSITE" id="PS51779">
    <property type="entry name" value="POTRA"/>
    <property type="match status" value="1"/>
</dbReference>
<dbReference type="GO" id="GO:0090529">
    <property type="term" value="P:cell septum assembly"/>
    <property type="evidence" value="ECO:0007669"/>
    <property type="project" value="InterPro"/>
</dbReference>
<dbReference type="Pfam" id="PF08478">
    <property type="entry name" value="POTRA_1"/>
    <property type="match status" value="1"/>
</dbReference>
<dbReference type="GO" id="GO:0005886">
    <property type="term" value="C:plasma membrane"/>
    <property type="evidence" value="ECO:0007669"/>
    <property type="project" value="UniProtKB-SubCell"/>
</dbReference>
<gene>
    <name evidence="9" type="primary">ftsQ</name>
    <name evidence="12" type="ORF">FHS75_001573</name>
</gene>
<feature type="region of interest" description="Disordered" evidence="10">
    <location>
        <begin position="1"/>
        <end position="32"/>
    </location>
</feature>
<dbReference type="HAMAP" id="MF_00911">
    <property type="entry name" value="FtsQ_subfam"/>
    <property type="match status" value="1"/>
</dbReference>
<feature type="compositionally biased region" description="Basic residues" evidence="10">
    <location>
        <begin position="1"/>
        <end position="13"/>
    </location>
</feature>
<dbReference type="InterPro" id="IPR034746">
    <property type="entry name" value="POTRA"/>
</dbReference>
<dbReference type="Proteomes" id="UP000522081">
    <property type="component" value="Unassembled WGS sequence"/>
</dbReference>
<comment type="caution">
    <text evidence="12">The sequence shown here is derived from an EMBL/GenBank/DDBJ whole genome shotgun (WGS) entry which is preliminary data.</text>
</comment>
<keyword evidence="5 9" id="KW-0812">Transmembrane</keyword>
<dbReference type="Pfam" id="PF03799">
    <property type="entry name" value="FtsQ_DivIB_C"/>
    <property type="match status" value="1"/>
</dbReference>
<proteinExistence type="inferred from homology"/>
<reference evidence="12 13" key="1">
    <citation type="submission" date="2020-07" db="EMBL/GenBank/DDBJ databases">
        <title>Genomic Encyclopedia of Type Strains, Phase IV (KMG-IV): sequencing the most valuable type-strain genomes for metagenomic binning, comparative biology and taxonomic classification.</title>
        <authorList>
            <person name="Goeker M."/>
        </authorList>
    </citation>
    <scope>NUCLEOTIDE SEQUENCE [LARGE SCALE GENOMIC DNA]</scope>
    <source>
        <strain evidence="12 13">DSM 29043</strain>
    </source>
</reference>
<evidence type="ECO:0000256" key="1">
    <source>
        <dbReference type="ARBA" id="ARBA00004370"/>
    </source>
</evidence>
<comment type="similarity">
    <text evidence="9">Belongs to the FtsQ/DivIB family. FtsQ subfamily.</text>
</comment>
<feature type="transmembrane region" description="Helical" evidence="9">
    <location>
        <begin position="53"/>
        <end position="75"/>
    </location>
</feature>
<evidence type="ECO:0000256" key="2">
    <source>
        <dbReference type="ARBA" id="ARBA00022475"/>
    </source>
</evidence>
<evidence type="ECO:0000256" key="5">
    <source>
        <dbReference type="ARBA" id="ARBA00022692"/>
    </source>
</evidence>
<evidence type="ECO:0000256" key="7">
    <source>
        <dbReference type="ARBA" id="ARBA00023136"/>
    </source>
</evidence>
<keyword evidence="4 9" id="KW-0132">Cell division</keyword>
<keyword evidence="6 9" id="KW-1133">Transmembrane helix</keyword>
<name>A0A7Z0BTJ6_9SPHN</name>
<keyword evidence="7 9" id="KW-0472">Membrane</keyword>
<evidence type="ECO:0000256" key="9">
    <source>
        <dbReference type="HAMAP-Rule" id="MF_00911"/>
    </source>
</evidence>
<dbReference type="RefSeq" id="WP_179407122.1">
    <property type="nucleotide sequence ID" value="NZ_BMGF01000002.1"/>
</dbReference>
<evidence type="ECO:0000256" key="3">
    <source>
        <dbReference type="ARBA" id="ARBA00022519"/>
    </source>
</evidence>
<evidence type="ECO:0000256" key="4">
    <source>
        <dbReference type="ARBA" id="ARBA00022618"/>
    </source>
</evidence>
<dbReference type="AlphaFoldDB" id="A0A7Z0BTJ6"/>
<evidence type="ECO:0000256" key="10">
    <source>
        <dbReference type="SAM" id="MobiDB-lite"/>
    </source>
</evidence>
<evidence type="ECO:0000256" key="8">
    <source>
        <dbReference type="ARBA" id="ARBA00023306"/>
    </source>
</evidence>
<keyword evidence="13" id="KW-1185">Reference proteome</keyword>